<accession>A0A6J4RF88</accession>
<dbReference type="AlphaFoldDB" id="A0A6J4RF88"/>
<protein>
    <recommendedName>
        <fullName evidence="2">HMA domain-containing protein</fullName>
    </recommendedName>
</protein>
<evidence type="ECO:0008006" key="2">
    <source>
        <dbReference type="Google" id="ProtNLM"/>
    </source>
</evidence>
<reference evidence="1" key="1">
    <citation type="submission" date="2020-02" db="EMBL/GenBank/DDBJ databases">
        <authorList>
            <person name="Meier V. D."/>
        </authorList>
    </citation>
    <scope>NUCLEOTIDE SEQUENCE</scope>
    <source>
        <strain evidence="1">AVDCRST_MAG13</strain>
    </source>
</reference>
<evidence type="ECO:0000313" key="1">
    <source>
        <dbReference type="EMBL" id="CAA9472134.1"/>
    </source>
</evidence>
<organism evidence="1">
    <name type="scientific">uncultured Solirubrobacteraceae bacterium</name>
    <dbReference type="NCBI Taxonomy" id="1162706"/>
    <lineage>
        <taxon>Bacteria</taxon>
        <taxon>Bacillati</taxon>
        <taxon>Actinomycetota</taxon>
        <taxon>Thermoleophilia</taxon>
        <taxon>Solirubrobacterales</taxon>
        <taxon>Solirubrobacteraceae</taxon>
        <taxon>environmental samples</taxon>
    </lineage>
</organism>
<gene>
    <name evidence="1" type="ORF">AVDCRST_MAG13-550</name>
</gene>
<dbReference type="EMBL" id="CADCVO010000081">
    <property type="protein sequence ID" value="CAA9472134.1"/>
    <property type="molecule type" value="Genomic_DNA"/>
</dbReference>
<proteinExistence type="predicted"/>
<sequence length="173" mass="18441">MPLDLRAPLRVASAVPGRIRLRLANPAAHSHLLAELAQALEARPEVFEVLVRPASGSLVVRHDTQPTAVATLQEALSSLGVVPAPRTSGGDHASRIQATAVAANTMVARSTGSDLRLLAPLTLGLLALRRATREGPRIADAPWYVLAWYAWETYTQLNPPVVDDAGRPQEGPT</sequence>
<name>A0A6J4RF88_9ACTN</name>